<proteinExistence type="predicted"/>
<evidence type="ECO:0000313" key="2">
    <source>
        <dbReference type="Proteomes" id="UP000516424"/>
    </source>
</evidence>
<reference evidence="1 2" key="1">
    <citation type="journal article" date="2011" name="Microbiology">
        <title>Transcriptome response to different carbon sources in Acetobacter aceti.</title>
        <authorList>
            <person name="Sakurai K."/>
            <person name="Arai H."/>
            <person name="Ishii M."/>
            <person name="Igarashi Y."/>
        </authorList>
    </citation>
    <scope>NUCLEOTIDE SEQUENCE [LARGE SCALE GENOMIC DNA]</scope>
    <source>
        <strain evidence="1 2">NBRC 14818</strain>
    </source>
</reference>
<organism evidence="1 2">
    <name type="scientific">Acetobacter aceti NBRC 14818</name>
    <dbReference type="NCBI Taxonomy" id="887700"/>
    <lineage>
        <taxon>Bacteria</taxon>
        <taxon>Pseudomonadati</taxon>
        <taxon>Pseudomonadota</taxon>
        <taxon>Alphaproteobacteria</taxon>
        <taxon>Acetobacterales</taxon>
        <taxon>Acetobacteraceae</taxon>
        <taxon>Acetobacter</taxon>
        <taxon>Acetobacter subgen. Acetobacter</taxon>
    </lineage>
</organism>
<dbReference type="EMBL" id="AP023410">
    <property type="protein sequence ID" value="BCK75898.1"/>
    <property type="molecule type" value="Genomic_DNA"/>
</dbReference>
<accession>A0AB33ICU0</accession>
<dbReference type="InterPro" id="IPR029058">
    <property type="entry name" value="AB_hydrolase_fold"/>
</dbReference>
<evidence type="ECO:0000313" key="1">
    <source>
        <dbReference type="EMBL" id="BCK75898.1"/>
    </source>
</evidence>
<dbReference type="Gene3D" id="3.40.50.1820">
    <property type="entry name" value="alpha/beta hydrolase"/>
    <property type="match status" value="1"/>
</dbReference>
<evidence type="ECO:0008006" key="3">
    <source>
        <dbReference type="Google" id="ProtNLM"/>
    </source>
</evidence>
<dbReference type="AlphaFoldDB" id="A0AB33ICU0"/>
<protein>
    <recommendedName>
        <fullName evidence="3">AB hydrolase-1 domain-containing protein</fullName>
    </recommendedName>
</protein>
<name>A0AB33ICU0_ACEAC</name>
<sequence>MLFNGADLVVHHTPGDTPYLLVVFGPAGYGHTAMHDYFGKVVSEKKRIETIGFAAKVDNWYMTPEMDDAFEVIQPILERFGKVIVVGMSMGAHTAIKQARRLKAHAVLAMSPKFSLDPEECNVPQQYLDKNFKPHMRGMGIKPEDDSERIIVAWDPMDSTDEEHAQLILAALPSASPVRMFYARHGVCESIAGADFMKEIIDSLAGNTPAETTSLIARIRRAHPVNIIFRLHACVGRHPLLSYLMIVSPRISRNRRAEHIYYNYGINGVLYFTLVIHGYDDEAVDLAGKIKNFLKYKEICPVGRGDMPPPIRLHTGDFQLVTCHGYMLAWDMQHRNFHGVQAFWPDNGLLPVIVRRHGHGFGVYVRIDGKLEPLVLKEDTVVLGTGAPDEEAFVVDSSGSKVGPGNKWSCPGLSVAISSSRGFLVTLPSRDIGLASANNCTWECLALLPVNS</sequence>
<gene>
    <name evidence="1" type="ORF">EMQ_1504</name>
</gene>
<dbReference type="Proteomes" id="UP000516424">
    <property type="component" value="Chromosome"/>
</dbReference>
<dbReference type="RefSeq" id="WP_010667506.1">
    <property type="nucleotide sequence ID" value="NZ_AP023410.1"/>
</dbReference>
<keyword evidence="2" id="KW-1185">Reference proteome</keyword>
<dbReference type="SUPFAM" id="SSF53474">
    <property type="entry name" value="alpha/beta-Hydrolases"/>
    <property type="match status" value="1"/>
</dbReference>